<evidence type="ECO:0000256" key="2">
    <source>
        <dbReference type="ARBA" id="ARBA00022723"/>
    </source>
</evidence>
<dbReference type="Gene3D" id="3.90.230.10">
    <property type="entry name" value="Creatinase/methionine aminopeptidase superfamily"/>
    <property type="match status" value="1"/>
</dbReference>
<dbReference type="AlphaFoldDB" id="C6HXW3"/>
<feature type="domain" description="Peptidase M24" evidence="6">
    <location>
        <begin position="137"/>
        <end position="357"/>
    </location>
</feature>
<evidence type="ECO:0000256" key="3">
    <source>
        <dbReference type="ARBA" id="ARBA00022801"/>
    </source>
</evidence>
<keyword evidence="2 5" id="KW-0479">Metal-binding</keyword>
<dbReference type="PANTHER" id="PTHR46112:SF2">
    <property type="entry name" value="XAA-PRO AMINOPEPTIDASE P-RELATED"/>
    <property type="match status" value="1"/>
</dbReference>
<dbReference type="InterPro" id="IPR001131">
    <property type="entry name" value="Peptidase_M24B_aminopep-P_CS"/>
</dbReference>
<dbReference type="Pfam" id="PF00557">
    <property type="entry name" value="Peptidase_M24"/>
    <property type="match status" value="1"/>
</dbReference>
<dbReference type="EMBL" id="GG693875">
    <property type="protein sequence ID" value="EES52575.1"/>
    <property type="molecule type" value="Genomic_DNA"/>
</dbReference>
<organism evidence="7 8">
    <name type="scientific">Leptospirillum ferrodiazotrophum</name>
    <dbReference type="NCBI Taxonomy" id="412449"/>
    <lineage>
        <taxon>Bacteria</taxon>
        <taxon>Pseudomonadati</taxon>
        <taxon>Nitrospirota</taxon>
        <taxon>Nitrospiria</taxon>
        <taxon>Nitrospirales</taxon>
        <taxon>Nitrospiraceae</taxon>
        <taxon>Leptospirillum</taxon>
    </lineage>
</organism>
<dbReference type="PANTHER" id="PTHR46112">
    <property type="entry name" value="AMINOPEPTIDASE"/>
    <property type="match status" value="1"/>
</dbReference>
<accession>C6HXW3</accession>
<evidence type="ECO:0000259" key="6">
    <source>
        <dbReference type="Pfam" id="PF00557"/>
    </source>
</evidence>
<dbReference type="GO" id="GO:0006508">
    <property type="term" value="P:proteolysis"/>
    <property type="evidence" value="ECO:0007669"/>
    <property type="project" value="UniProtKB-KW"/>
</dbReference>
<evidence type="ECO:0000256" key="5">
    <source>
        <dbReference type="RuleBase" id="RU000590"/>
    </source>
</evidence>
<proteinExistence type="inferred from homology"/>
<keyword evidence="4" id="KW-0482">Metalloprotease</keyword>
<dbReference type="InterPro" id="IPR000994">
    <property type="entry name" value="Pept_M24"/>
</dbReference>
<dbReference type="SUPFAM" id="SSF55920">
    <property type="entry name" value="Creatinase/aminopeptidase"/>
    <property type="match status" value="1"/>
</dbReference>
<reference evidence="7 8" key="1">
    <citation type="journal article" date="2009" name="Appl. Environ. Microbiol.">
        <title>Community genomic and proteomic analyses of chemoautotrophic iron-oxidizing "Leptospirillum rubarum" (Group II) and "Leptospirillum ferrodiazotrophum" (Group III) bacteria in acid mine drainage biofilms.</title>
        <authorList>
            <person name="Goltsman D.S."/>
            <person name="Denef V.J."/>
            <person name="Singer S.W."/>
            <person name="VerBerkmoes N.C."/>
            <person name="Lefsrud M."/>
            <person name="Mueller R.S."/>
            <person name="Dick G.J."/>
            <person name="Sun C.L."/>
            <person name="Wheeler K.E."/>
            <person name="Zemla A."/>
            <person name="Baker B.J."/>
            <person name="Hauser L."/>
            <person name="Land M."/>
            <person name="Shah M.B."/>
            <person name="Thelen M.P."/>
            <person name="Hettich R.L."/>
            <person name="Banfield J.F."/>
        </authorList>
    </citation>
    <scope>NUCLEOTIDE SEQUENCE [LARGE SCALE GENOMIC DNA]</scope>
</reference>
<dbReference type="InterPro" id="IPR050659">
    <property type="entry name" value="Peptidase_M24B"/>
</dbReference>
<keyword evidence="1" id="KW-0645">Protease</keyword>
<evidence type="ECO:0000313" key="8">
    <source>
        <dbReference type="Proteomes" id="UP000009374"/>
    </source>
</evidence>
<comment type="similarity">
    <text evidence="5">Belongs to the peptidase M24B family.</text>
</comment>
<gene>
    <name evidence="7" type="ORF">UBAL3_93200076</name>
</gene>
<keyword evidence="3" id="KW-0378">Hydrolase</keyword>
<sequence>MGVTATLVIAAGEQNPDLYYRTGFLTPDPYIYAEIAGESFMLLSDLERDRGRKEGRATHVLSTTEWEEAARKSGKRGLSAIAALFLKSRNVTDLRVPFDFPLGLARKLADEGFSVTPVEGDFTPARALKSREEALLIRKVQEGVEKALHDVVAILRRSEIRGEQIHYEGAPLTSEKVKAVLKQSLLAQNLIGQHTIVAGGIQACDPHNEGSGPLPAHRPIVFDIFPFSEESRYYADMTRTLFKGSVSPAFRELYETVLRAQEEAIALAAPGVESSRLHQAVEARFEAAGYKTGEVDGRMEGFFHGTGHGVGLEIHEAPRVGKTGVPLEPGHVITVEPGLYYPRLGGGVRIEDMLYITPQGHDNLTTFPKDWATVVIP</sequence>
<keyword evidence="8" id="KW-1185">Reference proteome</keyword>
<dbReference type="GO" id="GO:0008237">
    <property type="term" value="F:metallopeptidase activity"/>
    <property type="evidence" value="ECO:0007669"/>
    <property type="project" value="UniProtKB-KW"/>
</dbReference>
<name>C6HXW3_9BACT</name>
<protein>
    <submittedName>
        <fullName evidence="7">Peptidase M24</fullName>
    </submittedName>
</protein>
<dbReference type="Proteomes" id="UP000009374">
    <property type="component" value="Unassembled WGS sequence"/>
</dbReference>
<evidence type="ECO:0000313" key="7">
    <source>
        <dbReference type="EMBL" id="EES52575.1"/>
    </source>
</evidence>
<dbReference type="PROSITE" id="PS00491">
    <property type="entry name" value="PROLINE_PEPTIDASE"/>
    <property type="match status" value="1"/>
</dbReference>
<dbReference type="GO" id="GO:0046872">
    <property type="term" value="F:metal ion binding"/>
    <property type="evidence" value="ECO:0007669"/>
    <property type="project" value="UniProtKB-KW"/>
</dbReference>
<evidence type="ECO:0000256" key="1">
    <source>
        <dbReference type="ARBA" id="ARBA00022670"/>
    </source>
</evidence>
<dbReference type="InterPro" id="IPR036005">
    <property type="entry name" value="Creatinase/aminopeptidase-like"/>
</dbReference>
<evidence type="ECO:0000256" key="4">
    <source>
        <dbReference type="ARBA" id="ARBA00023049"/>
    </source>
</evidence>